<accession>A0ABC8R3Q6</accession>
<comment type="caution">
    <text evidence="2">The sequence shown here is derived from an EMBL/GenBank/DDBJ whole genome shotgun (WGS) entry which is preliminary data.</text>
</comment>
<reference evidence="2 3" key="1">
    <citation type="submission" date="2024-02" db="EMBL/GenBank/DDBJ databases">
        <authorList>
            <person name="Vignale AGUSTIN F."/>
            <person name="Sosa J E."/>
            <person name="Modenutti C."/>
        </authorList>
    </citation>
    <scope>NUCLEOTIDE SEQUENCE [LARGE SCALE GENOMIC DNA]</scope>
</reference>
<keyword evidence="1" id="KW-0812">Transmembrane</keyword>
<dbReference type="EMBL" id="CAUOFW020000771">
    <property type="protein sequence ID" value="CAK9136677.1"/>
    <property type="molecule type" value="Genomic_DNA"/>
</dbReference>
<organism evidence="2 3">
    <name type="scientific">Ilex paraguariensis</name>
    <name type="common">yerba mate</name>
    <dbReference type="NCBI Taxonomy" id="185542"/>
    <lineage>
        <taxon>Eukaryota</taxon>
        <taxon>Viridiplantae</taxon>
        <taxon>Streptophyta</taxon>
        <taxon>Embryophyta</taxon>
        <taxon>Tracheophyta</taxon>
        <taxon>Spermatophyta</taxon>
        <taxon>Magnoliopsida</taxon>
        <taxon>eudicotyledons</taxon>
        <taxon>Gunneridae</taxon>
        <taxon>Pentapetalae</taxon>
        <taxon>asterids</taxon>
        <taxon>campanulids</taxon>
        <taxon>Aquifoliales</taxon>
        <taxon>Aquifoliaceae</taxon>
        <taxon>Ilex</taxon>
    </lineage>
</organism>
<keyword evidence="1" id="KW-1133">Transmembrane helix</keyword>
<feature type="transmembrane region" description="Helical" evidence="1">
    <location>
        <begin position="68"/>
        <end position="91"/>
    </location>
</feature>
<sequence length="93" mass="10088">MRLSKYWENTNNLPQAVEVEVEMKMEVAAVAVAVEEETGVLPTEVEIKVTIVVVVEMLRGATAHLSPLMLGLSGNLFLGSCFISSLAFHLVEG</sequence>
<evidence type="ECO:0000313" key="2">
    <source>
        <dbReference type="EMBL" id="CAK9136677.1"/>
    </source>
</evidence>
<proteinExistence type="predicted"/>
<evidence type="ECO:0000313" key="3">
    <source>
        <dbReference type="Proteomes" id="UP001642360"/>
    </source>
</evidence>
<gene>
    <name evidence="2" type="ORF">ILEXP_LOCUS3678</name>
</gene>
<keyword evidence="1" id="KW-0472">Membrane</keyword>
<dbReference type="Proteomes" id="UP001642360">
    <property type="component" value="Unassembled WGS sequence"/>
</dbReference>
<protein>
    <submittedName>
        <fullName evidence="2">Uncharacterized protein</fullName>
    </submittedName>
</protein>
<evidence type="ECO:0000256" key="1">
    <source>
        <dbReference type="SAM" id="Phobius"/>
    </source>
</evidence>
<dbReference type="AlphaFoldDB" id="A0ABC8R3Q6"/>
<keyword evidence="3" id="KW-1185">Reference proteome</keyword>
<name>A0ABC8R3Q6_9AQUA</name>